<accession>A0A856M7W4</accession>
<name>A0A856M7W4_9CYAN</name>
<dbReference type="KEGG" id="bsen:DP114_04305"/>
<gene>
    <name evidence="1" type="ORF">DP114_04305</name>
</gene>
<evidence type="ECO:0000313" key="2">
    <source>
        <dbReference type="Proteomes" id="UP000503129"/>
    </source>
</evidence>
<dbReference type="AlphaFoldDB" id="A0A856M7W4"/>
<keyword evidence="2" id="KW-1185">Reference proteome</keyword>
<reference evidence="1 2" key="1">
    <citation type="submission" date="2018-06" db="EMBL/GenBank/DDBJ databases">
        <title>Comparative genomics of Brasilonema spp. strains.</title>
        <authorList>
            <person name="Alvarenga D.O."/>
            <person name="Fiore M.F."/>
            <person name="Varani A.M."/>
        </authorList>
    </citation>
    <scope>NUCLEOTIDE SEQUENCE [LARGE SCALE GENOMIC DNA]</scope>
    <source>
        <strain evidence="1 2">CENA114</strain>
    </source>
</reference>
<dbReference type="Proteomes" id="UP000503129">
    <property type="component" value="Chromosome"/>
</dbReference>
<organism evidence="1 2">
    <name type="scientific">Brasilonema sennae CENA114</name>
    <dbReference type="NCBI Taxonomy" id="415709"/>
    <lineage>
        <taxon>Bacteria</taxon>
        <taxon>Bacillati</taxon>
        <taxon>Cyanobacteriota</taxon>
        <taxon>Cyanophyceae</taxon>
        <taxon>Nostocales</taxon>
        <taxon>Scytonemataceae</taxon>
        <taxon>Brasilonema</taxon>
        <taxon>Bromeliae group (in: Brasilonema)</taxon>
    </lineage>
</organism>
<sequence length="68" mass="7093">MRLVQEIGKVANPLASLARVPLGLSVPAGHRAVSVTNASASLQEFGGLANPEGGFLRKRKAQAIMRSP</sequence>
<proteinExistence type="predicted"/>
<evidence type="ECO:0000313" key="1">
    <source>
        <dbReference type="EMBL" id="QDL07233.1"/>
    </source>
</evidence>
<dbReference type="EMBL" id="CP030118">
    <property type="protein sequence ID" value="QDL07233.1"/>
    <property type="molecule type" value="Genomic_DNA"/>
</dbReference>
<protein>
    <submittedName>
        <fullName evidence="1">Uncharacterized protein</fullName>
    </submittedName>
</protein>